<gene>
    <name evidence="1" type="ORF">ACFQJC_14490</name>
</gene>
<dbReference type="AlphaFoldDB" id="A0ABD5ZHP7"/>
<evidence type="ECO:0000313" key="1">
    <source>
        <dbReference type="EMBL" id="MFC7204725.1"/>
    </source>
</evidence>
<dbReference type="EMBL" id="JBHTAA010000005">
    <property type="protein sequence ID" value="MFC7204725.1"/>
    <property type="molecule type" value="Genomic_DNA"/>
</dbReference>
<organism evidence="1 2">
    <name type="scientific">Haloferax namakaokahaiae</name>
    <dbReference type="NCBI Taxonomy" id="1748331"/>
    <lineage>
        <taxon>Archaea</taxon>
        <taxon>Methanobacteriati</taxon>
        <taxon>Methanobacteriota</taxon>
        <taxon>Stenosarchaea group</taxon>
        <taxon>Halobacteria</taxon>
        <taxon>Halobacteriales</taxon>
        <taxon>Haloferacaceae</taxon>
        <taxon>Haloferax</taxon>
    </lineage>
</organism>
<dbReference type="Proteomes" id="UP001596481">
    <property type="component" value="Unassembled WGS sequence"/>
</dbReference>
<keyword evidence="2" id="KW-1185">Reference proteome</keyword>
<protein>
    <submittedName>
        <fullName evidence="1">Uncharacterized protein</fullName>
    </submittedName>
</protein>
<proteinExistence type="predicted"/>
<reference evidence="1 2" key="1">
    <citation type="journal article" date="2019" name="Int. J. Syst. Evol. Microbiol.">
        <title>The Global Catalogue of Microorganisms (GCM) 10K type strain sequencing project: providing services to taxonomists for standard genome sequencing and annotation.</title>
        <authorList>
            <consortium name="The Broad Institute Genomics Platform"/>
            <consortium name="The Broad Institute Genome Sequencing Center for Infectious Disease"/>
            <person name="Wu L."/>
            <person name="Ma J."/>
        </authorList>
    </citation>
    <scope>NUCLEOTIDE SEQUENCE [LARGE SCALE GENOMIC DNA]</scope>
    <source>
        <strain evidence="1 2">DSM 29988</strain>
    </source>
</reference>
<evidence type="ECO:0000313" key="2">
    <source>
        <dbReference type="Proteomes" id="UP001596481"/>
    </source>
</evidence>
<sequence length="253" mass="27341">MDVLQTLREMPYRPSTVSPKTFKNQDGSDVGLFAGTAGERSLIASLDADLPTSIPDGEEFRLALPAYETFTLDSTADNTETFELGFPIAECPNTQNIVLWDGSTYIGVPESVTKVNGSDVGEFDITSSNTDTDIHVYYIPDAQGSIEVIKSSPGTSASATQQLFNEQLKLVNLSNQNEAPETFNLGKSKLQGVIPEDYNLDVYVDAPYTVKFSESTDGTSATNALMSFGVRKGVRAIGKPLRDAVATDMARQD</sequence>
<dbReference type="RefSeq" id="WP_390224658.1">
    <property type="nucleotide sequence ID" value="NZ_JBHTAA010000005.1"/>
</dbReference>
<comment type="caution">
    <text evidence="1">The sequence shown here is derived from an EMBL/GenBank/DDBJ whole genome shotgun (WGS) entry which is preliminary data.</text>
</comment>
<accession>A0ABD5ZHP7</accession>
<name>A0ABD5ZHP7_9EURY</name>